<dbReference type="Pfam" id="PF18983">
    <property type="entry name" value="DUF5717"/>
    <property type="match status" value="1"/>
</dbReference>
<keyword evidence="4" id="KW-1185">Reference proteome</keyword>
<dbReference type="InterPro" id="IPR043775">
    <property type="entry name" value="DUF5717_N"/>
</dbReference>
<evidence type="ECO:0000259" key="2">
    <source>
        <dbReference type="Pfam" id="PF18984"/>
    </source>
</evidence>
<dbReference type="Proteomes" id="UP000050833">
    <property type="component" value="Unassembled WGS sequence"/>
</dbReference>
<evidence type="ECO:0008006" key="5">
    <source>
        <dbReference type="Google" id="ProtNLM"/>
    </source>
</evidence>
<dbReference type="Pfam" id="PF18984">
    <property type="entry name" value="DUF5717_N"/>
    <property type="match status" value="1"/>
</dbReference>
<feature type="domain" description="DUF5717" evidence="1">
    <location>
        <begin position="870"/>
        <end position="1175"/>
    </location>
</feature>
<dbReference type="InterPro" id="IPR043774">
    <property type="entry name" value="DUF5717_C"/>
</dbReference>
<protein>
    <recommendedName>
        <fullName evidence="5">DUF5717 domain-containing protein</fullName>
    </recommendedName>
</protein>
<proteinExistence type="predicted"/>
<dbReference type="EMBL" id="LLKB01000005">
    <property type="protein sequence ID" value="KQC85124.1"/>
    <property type="molecule type" value="Genomic_DNA"/>
</dbReference>
<gene>
    <name evidence="3" type="ORF">APZ18_10505</name>
</gene>
<evidence type="ECO:0000259" key="1">
    <source>
        <dbReference type="Pfam" id="PF18983"/>
    </source>
</evidence>
<reference evidence="3 4" key="1">
    <citation type="submission" date="2015-10" db="EMBL/GenBank/DDBJ databases">
        <title>Butyribacter intestini gen. nov., sp. nov., a butyric acid-producing bacterium of the family Lachnospiraceae isolated from the human faeces.</title>
        <authorList>
            <person name="Zou Y."/>
            <person name="Xue W."/>
            <person name="Luo G."/>
            <person name="Lv M."/>
        </authorList>
    </citation>
    <scope>NUCLEOTIDE SEQUENCE [LARGE SCALE GENOMIC DNA]</scope>
    <source>
        <strain evidence="3 4">TF01-11</strain>
    </source>
</reference>
<dbReference type="AlphaFoldDB" id="A0AAW3JTW5"/>
<evidence type="ECO:0000313" key="4">
    <source>
        <dbReference type="Proteomes" id="UP000050833"/>
    </source>
</evidence>
<sequence>MNKKINQYAKGKFEYTQSKIQCDRQMLQLETQAGENISGSFKIWVEDAKEVRGMVVTDCHYMTLEEDVFQGKEEEIKYTFTGEKCVPGEVIKGDFYIISDHGCIRIPFNVLIGVPACNASIGKIKDMFHFANLAREDESEAAALFKNKNFEQIFLYKDPDNIALYRGLLAGTGKGVALEEFLIAVRKKLPIRFSIDKSNFIYDDCIESFVEEVTLTKDNWGFCEIHIESDAKFLQPEHKIIWTDKFFGDSYKLKFLVDIDKMTAGINYGRIRICTVRQSLTIEVMAQKHGTDHEIVVKSLARQRAYYSLVKLYLDFSMSKIDKKEYISQVQKEIIHLHGNEKKLYDIHLGILAGDNGVVKGGLAYFNEIENKIYENDKIVYCAYQYLKALWAEENEIKDECIKNVRECYEIEDNSWQVLWFLLYLDPVYESDRRKLEDVLICVEGGCSSPVIYFEMCSALNSSAGTLRELTPGIIRCLHWGCENKFLSKELALRYIYLASRSKEFNKVVLRDMIKTYENFSEDEVLAAICRMLMRGQLINEEANKWYALAIEHNLKITELFEYYMDSINVEEGIKLTKQVLLYFMYDNHLSVSKKALLYSYIIKNRENDPGTYESYQEIIENFAFKQIEAGRISENLAICYEQFLNEENITDEIADKLPNIMFAHEVRCANPDIAGVYVRHRELKTEQFVPLVNGRAVVQIFTENARIFLADALDNRYAMSIDYTLNKLLHLDHIAEKCYEKNKTNVLLLLYMYDKIEHFRQVNADTVDVLKRVYELDIVSEFQKRKIFSALLRYYFDNFEGDLLDEALESIDWEDVNPGDRQQYIEYCAVRHCYKKAMDGIMSFGYEDIDAKRLLQISSDFFAQQKNEDSFMIKLAWHIFKSGKFDENVLRYICMFYNGSLAGMVGIWKAAVGFNIDAKNLEERIIAQMVFTEEIIPESYSVFYSFYEHDSNRKLTSAFMKMLAYRYLVKNFELPEKLFDCFYQEVRKHENLPCLIAVLKYFSECKELTTDKINFADYNLNKLYSQGKIFPFFKDYYGKFPLPIHILDEHYVEYIADPKYEVKIHYLITSVKQDEGEYITEEMPDIFEGIRVKDFVMFQDEILKYYITEMRPEGEVETLRSSVHFDETMDNERAGSRFHNINMMLIAKEMNDDETLIEMMTDYATERENVKKMFKLL</sequence>
<comment type="caution">
    <text evidence="3">The sequence shown here is derived from an EMBL/GenBank/DDBJ whole genome shotgun (WGS) entry which is preliminary data.</text>
</comment>
<name>A0AAW3JTW5_9FIRM</name>
<accession>A0AAW3JTW5</accession>
<organism evidence="3 4">
    <name type="scientific">Butyribacter intestini</name>
    <dbReference type="NCBI Taxonomy" id="1703332"/>
    <lineage>
        <taxon>Bacteria</taxon>
        <taxon>Bacillati</taxon>
        <taxon>Bacillota</taxon>
        <taxon>Clostridia</taxon>
        <taxon>Lachnospirales</taxon>
        <taxon>Lachnospiraceae</taxon>
        <taxon>Butyribacter</taxon>
    </lineage>
</organism>
<evidence type="ECO:0000313" key="3">
    <source>
        <dbReference type="EMBL" id="KQC85124.1"/>
    </source>
</evidence>
<feature type="domain" description="DUF5717" evidence="2">
    <location>
        <begin position="1"/>
        <end position="867"/>
    </location>
</feature>
<dbReference type="RefSeq" id="WP_055944684.1">
    <property type="nucleotide sequence ID" value="NZ_JAQDDZ010000002.1"/>
</dbReference>